<dbReference type="STRING" id="688246.Premu_1034"/>
<dbReference type="EMBL" id="GL945017">
    <property type="protein sequence ID" value="EGN56475.1"/>
    <property type="molecule type" value="Genomic_DNA"/>
</dbReference>
<dbReference type="NCBIfam" id="NF033578">
    <property type="entry name" value="transpos_IS5_1"/>
    <property type="match status" value="1"/>
</dbReference>
<evidence type="ECO:0000259" key="2">
    <source>
        <dbReference type="Pfam" id="PF05598"/>
    </source>
</evidence>
<dbReference type="Pfam" id="PF13586">
    <property type="entry name" value="DDE_Tnp_1_2"/>
    <property type="match status" value="1"/>
</dbReference>
<dbReference type="InterPro" id="IPR025668">
    <property type="entry name" value="Tnp_DDE_dom"/>
</dbReference>
<evidence type="ECO:0000256" key="1">
    <source>
        <dbReference type="SAM" id="MobiDB-lite"/>
    </source>
</evidence>
<protein>
    <submittedName>
        <fullName evidence="4">Transposase</fullName>
    </submittedName>
</protein>
<feature type="region of interest" description="Disordered" evidence="1">
    <location>
        <begin position="129"/>
        <end position="165"/>
    </location>
</feature>
<dbReference type="eggNOG" id="COG3039">
    <property type="taxonomic scope" value="Bacteria"/>
</dbReference>
<keyword evidence="5" id="KW-1185">Reference proteome</keyword>
<dbReference type="InterPro" id="IPR047710">
    <property type="entry name" value="Transpos_IS5-like"/>
</dbReference>
<dbReference type="HOGENOM" id="CLU_040038_5_2_10"/>
<dbReference type="InterPro" id="IPR008490">
    <property type="entry name" value="Transposase_InsH_N"/>
</dbReference>
<accession>F8N837</accession>
<dbReference type="Proteomes" id="UP000002772">
    <property type="component" value="Unassembled WGS sequence"/>
</dbReference>
<organism evidence="4 5">
    <name type="scientific">Hallella multisaccharivorax DSM 17128</name>
    <dbReference type="NCBI Taxonomy" id="688246"/>
    <lineage>
        <taxon>Bacteria</taxon>
        <taxon>Pseudomonadati</taxon>
        <taxon>Bacteroidota</taxon>
        <taxon>Bacteroidia</taxon>
        <taxon>Bacteroidales</taxon>
        <taxon>Prevotellaceae</taxon>
        <taxon>Hallella</taxon>
    </lineage>
</organism>
<feature type="compositionally biased region" description="Basic and acidic residues" evidence="1">
    <location>
        <begin position="131"/>
        <end position="150"/>
    </location>
</feature>
<dbReference type="RefSeq" id="WP_007573607.1">
    <property type="nucleotide sequence ID" value="NZ_BPTS01000001.1"/>
</dbReference>
<feature type="domain" description="Transposase InsH N-terminal" evidence="2">
    <location>
        <begin position="23"/>
        <end position="118"/>
    </location>
</feature>
<evidence type="ECO:0000313" key="5">
    <source>
        <dbReference type="Proteomes" id="UP000002772"/>
    </source>
</evidence>
<dbReference type="AlphaFoldDB" id="F8N837"/>
<name>F8N837_9BACT</name>
<sequence>MKYTSQNKNRQLTLDMFQSSFEDLDKHNRWVVLGDMLPWAALEKVYNSKLHNDERGAGNKLARMVIGAMIIKHKLNLSDEETIQIIRENPYMQYMCGLSELTDKPMFDPSLFVTVRKRMSEEEINEMTTKLLKEEQRRKAEAEKNKKKGQDQPPPGAAASKTERAGDKFAGEFTDSRGEQHKGVLKIDATCANAGVRYPVDVDILRDGCIVVNRYIKKICKALHIKAPATSYKDARRVYLYLVKMKKKGGKLVKDTKSFMLNCLNKDLRCIVDIFVDHKGSKELLAPHEQDILNATFDMFRQQCEMLENNAHTCAKRIVSIFQPFIRPIVRGKAKAKVEFGAKIGASICEGYTFIDHHSWEAYNECIDMKLQLELYKKRFGYLPATLLADKIYMNTANRKLLKDMEIRTYSKPLGRPPKEEHPPEYYTDMAKAIGDRNEIECSFGTGKRIYRADNIRAKLPDTARCWTGMCFFVKNVMKFLRELCPAIFRKLVFWLHLLHFELSIPMDLVVLKDYLIFFSVNTK</sequence>
<feature type="domain" description="Transposase DDE" evidence="3">
    <location>
        <begin position="388"/>
        <end position="473"/>
    </location>
</feature>
<gene>
    <name evidence="4" type="ORF">Premu_1034</name>
</gene>
<proteinExistence type="predicted"/>
<evidence type="ECO:0000259" key="3">
    <source>
        <dbReference type="Pfam" id="PF13586"/>
    </source>
</evidence>
<reference evidence="5" key="1">
    <citation type="journal article" date="2011" name="Stand. Genomic Sci.">
        <title>Non-contiguous finished genome sequence of the opportunistic oral pathogen Prevotella multisaccharivorax type strain (PPPA20).</title>
        <authorList>
            <person name="Pati A."/>
            <person name="Gronow S."/>
            <person name="Lu M."/>
            <person name="Lapidus A."/>
            <person name="Nolan M."/>
            <person name="Lucas S."/>
            <person name="Hammon N."/>
            <person name="Deshpande S."/>
            <person name="Cheng J.F."/>
            <person name="Tapia R."/>
            <person name="Han C."/>
            <person name="Goodwin L."/>
            <person name="Pitluck S."/>
            <person name="Liolios K."/>
            <person name="Pagani I."/>
            <person name="Mavromatis K."/>
            <person name="Mikhailova N."/>
            <person name="Huntemann M."/>
            <person name="Chen A."/>
            <person name="Palaniappan K."/>
            <person name="Land M."/>
            <person name="Hauser L."/>
            <person name="Detter J.C."/>
            <person name="Brambilla E.M."/>
            <person name="Rohde M."/>
            <person name="Goker M."/>
            <person name="Woyke T."/>
            <person name="Bristow J."/>
            <person name="Eisen J.A."/>
            <person name="Markowitz V."/>
            <person name="Hugenholtz P."/>
            <person name="Kyrpides N.C."/>
            <person name="Klenk H.P."/>
            <person name="Ivanova N."/>
        </authorList>
    </citation>
    <scope>NUCLEOTIDE SEQUENCE [LARGE SCALE GENOMIC DNA]</scope>
    <source>
        <strain evidence="5">DSM 17128</strain>
    </source>
</reference>
<evidence type="ECO:0000313" key="4">
    <source>
        <dbReference type="EMBL" id="EGN56475.1"/>
    </source>
</evidence>
<dbReference type="Pfam" id="PF05598">
    <property type="entry name" value="DUF772"/>
    <property type="match status" value="1"/>
</dbReference>